<evidence type="ECO:0000313" key="2">
    <source>
        <dbReference type="EMBL" id="SVB23307.1"/>
    </source>
</evidence>
<dbReference type="AlphaFoldDB" id="A0A382CDA4"/>
<accession>A0A382CDA4</accession>
<feature type="region of interest" description="Disordered" evidence="1">
    <location>
        <begin position="1"/>
        <end position="76"/>
    </location>
</feature>
<evidence type="ECO:0000256" key="1">
    <source>
        <dbReference type="SAM" id="MobiDB-lite"/>
    </source>
</evidence>
<gene>
    <name evidence="2" type="ORF">METZ01_LOCUS176161</name>
</gene>
<feature type="compositionally biased region" description="Polar residues" evidence="1">
    <location>
        <begin position="46"/>
        <end position="57"/>
    </location>
</feature>
<feature type="compositionally biased region" description="Basic and acidic residues" evidence="1">
    <location>
        <begin position="30"/>
        <end position="42"/>
    </location>
</feature>
<feature type="compositionally biased region" description="Basic and acidic residues" evidence="1">
    <location>
        <begin position="63"/>
        <end position="76"/>
    </location>
</feature>
<feature type="compositionally biased region" description="Polar residues" evidence="1">
    <location>
        <begin position="12"/>
        <end position="23"/>
    </location>
</feature>
<reference evidence="2" key="1">
    <citation type="submission" date="2018-05" db="EMBL/GenBank/DDBJ databases">
        <authorList>
            <person name="Lanie J.A."/>
            <person name="Ng W.-L."/>
            <person name="Kazmierczak K.M."/>
            <person name="Andrzejewski T.M."/>
            <person name="Davidsen T.M."/>
            <person name="Wayne K.J."/>
            <person name="Tettelin H."/>
            <person name="Glass J.I."/>
            <person name="Rusch D."/>
            <person name="Podicherti R."/>
            <person name="Tsui H.-C.T."/>
            <person name="Winkler M.E."/>
        </authorList>
    </citation>
    <scope>NUCLEOTIDE SEQUENCE</scope>
</reference>
<dbReference type="EMBL" id="UINC01033668">
    <property type="protein sequence ID" value="SVB23307.1"/>
    <property type="molecule type" value="Genomic_DNA"/>
</dbReference>
<protein>
    <submittedName>
        <fullName evidence="2">Uncharacterized protein</fullName>
    </submittedName>
</protein>
<proteinExistence type="predicted"/>
<organism evidence="2">
    <name type="scientific">marine metagenome</name>
    <dbReference type="NCBI Taxonomy" id="408172"/>
    <lineage>
        <taxon>unclassified sequences</taxon>
        <taxon>metagenomes</taxon>
        <taxon>ecological metagenomes</taxon>
    </lineage>
</organism>
<sequence length="439" mass="48342">GLLAGFLIGSTLGDNQPNSTGDASAQAIDQAKKLGDKPESKKTARATGSQADRSSPVISEHLPLPDEKTRKGKRTPRELREALLRAKDDPNPISRSAVFAEVLAQLNDENVDAVLEAYNDISFGFENAHDYRMLLYAWGQIDPLAAIEYSNKRAKGIGAGFAVAGVLEGWAGREPQAAMEWVNLPENAGMSKLYKFGLVKGWASQDLKGATAYVEAMEPGGNRPDLFRTITDERLRKGFEPSSRWAETLQDDDMKKSAFTRLAQQRSREHPEEVADWLKDHAGEDYAADAFSRLGDNWGNRSPAEAADYFDDLPAGKARTEGMREIVESWTSEDPTASEAWLSGHEPSPELDPVVAAYAREVSKVEGGEAGAMEWAVTITDSKLQEKTVTTVGQNWYRRDKDSAEAWLPASGLTEDMQNAIRKPPKQSWWQSLVPKKSN</sequence>
<feature type="non-terminal residue" evidence="2">
    <location>
        <position position="1"/>
    </location>
</feature>
<name>A0A382CDA4_9ZZZZ</name>